<dbReference type="EMBL" id="CP045571">
    <property type="protein sequence ID" value="QFX96789.1"/>
    <property type="molecule type" value="Genomic_DNA"/>
</dbReference>
<gene>
    <name evidence="1" type="ORF">GCD22_02614</name>
</gene>
<dbReference type="Proteomes" id="UP000363590">
    <property type="component" value="Chromosome"/>
</dbReference>
<name>A0A5P9XT39_ACITH</name>
<proteinExistence type="predicted"/>
<organism evidence="1 2">
    <name type="scientific">Acidithiobacillus thiooxidans ATCC 19377</name>
    <dbReference type="NCBI Taxonomy" id="637390"/>
    <lineage>
        <taxon>Bacteria</taxon>
        <taxon>Pseudomonadati</taxon>
        <taxon>Pseudomonadota</taxon>
        <taxon>Acidithiobacillia</taxon>
        <taxon>Acidithiobacillales</taxon>
        <taxon>Acidithiobacillaceae</taxon>
        <taxon>Acidithiobacillus</taxon>
    </lineage>
</organism>
<evidence type="ECO:0000313" key="1">
    <source>
        <dbReference type="EMBL" id="QFX96789.1"/>
    </source>
</evidence>
<accession>A0A5P9XT39</accession>
<protein>
    <submittedName>
        <fullName evidence="1">Uncharacterized protein</fullName>
    </submittedName>
</protein>
<sequence length="299" mass="29173">MRGASGNINSNIASGVFNQQHNGLAIVSGKDGMADASSANSQMSSMYSLENYYMTNNAGLSGYALSGATGNVGANIASGMGNQQSNNLSVASVKKGSANAAIGSLQGLTGAPAPAPETSNPQYVISTDLDNNASISGNALTGASGNVGVNIASGDINQQANNTAISRSGGGSMATAVAAAGQQMTYLDPTDTGVQDSATINGHAGQGASGNIALNVAAGAENQQQNGLAMAVASNAAMGTATAPVEQVADFNGGNSACSDYNSTVSGYTLTGATGNISLNVASGNGNQQTNTLAIASSQ</sequence>
<dbReference type="AlphaFoldDB" id="A0A5P9XT39"/>
<reference evidence="1 2" key="1">
    <citation type="submission" date="2019-10" db="EMBL/GenBank/DDBJ databases">
        <authorList>
            <person name="Wang R."/>
        </authorList>
    </citation>
    <scope>NUCLEOTIDE SEQUENCE [LARGE SCALE GENOMIC DNA]</scope>
    <source>
        <strain evidence="1 2">ATCC 19377</strain>
    </source>
</reference>
<evidence type="ECO:0000313" key="2">
    <source>
        <dbReference type="Proteomes" id="UP000363590"/>
    </source>
</evidence>
<dbReference type="KEGG" id="atx:GCD22_02614"/>